<dbReference type="InterPro" id="IPR010520">
    <property type="entry name" value="FrsA-like"/>
</dbReference>
<dbReference type="Gene3D" id="3.40.50.1820">
    <property type="entry name" value="alpha/beta hydrolase"/>
    <property type="match status" value="1"/>
</dbReference>
<dbReference type="InterPro" id="IPR050261">
    <property type="entry name" value="FrsA_esterase"/>
</dbReference>
<dbReference type="PANTHER" id="PTHR22946:SF12">
    <property type="entry name" value="CONIDIAL PIGMENT BIOSYNTHESIS PROTEIN AYG1 (AFU_ORTHOLOGUE AFUA_2G17550)"/>
    <property type="match status" value="1"/>
</dbReference>
<gene>
    <name evidence="3" type="ORF">ACFPIH_02185</name>
</gene>
<dbReference type="RefSeq" id="WP_381166651.1">
    <property type="nucleotide sequence ID" value="NZ_JBHSFK010000001.1"/>
</dbReference>
<evidence type="ECO:0000256" key="1">
    <source>
        <dbReference type="ARBA" id="ARBA00008645"/>
    </source>
</evidence>
<dbReference type="EC" id="3.4.-.-" evidence="3"/>
<evidence type="ECO:0000256" key="2">
    <source>
        <dbReference type="ARBA" id="ARBA00022801"/>
    </source>
</evidence>
<evidence type="ECO:0000313" key="3">
    <source>
        <dbReference type="EMBL" id="MFC4498340.1"/>
    </source>
</evidence>
<proteinExistence type="inferred from homology"/>
<keyword evidence="2 3" id="KW-0378">Hydrolase</keyword>
<dbReference type="PANTHER" id="PTHR22946">
    <property type="entry name" value="DIENELACTONE HYDROLASE DOMAIN-CONTAINING PROTEIN-RELATED"/>
    <property type="match status" value="1"/>
</dbReference>
<organism evidence="3 4">
    <name type="scientific">Streptomyces vulcanius</name>
    <dbReference type="NCBI Taxonomy" id="1441876"/>
    <lineage>
        <taxon>Bacteria</taxon>
        <taxon>Bacillati</taxon>
        <taxon>Actinomycetota</taxon>
        <taxon>Actinomycetes</taxon>
        <taxon>Kitasatosporales</taxon>
        <taxon>Streptomycetaceae</taxon>
        <taxon>Streptomyces</taxon>
    </lineage>
</organism>
<evidence type="ECO:0000313" key="4">
    <source>
        <dbReference type="Proteomes" id="UP001595839"/>
    </source>
</evidence>
<protein>
    <submittedName>
        <fullName evidence="3">Alpha/beta hydrolase family protein</fullName>
        <ecNumber evidence="3">3.4.-.-</ecNumber>
    </submittedName>
</protein>
<accession>A0ABV9AEP0</accession>
<name>A0ABV9AEP0_9ACTN</name>
<dbReference type="EMBL" id="JBHSFK010000001">
    <property type="protein sequence ID" value="MFC4498340.1"/>
    <property type="molecule type" value="Genomic_DNA"/>
</dbReference>
<dbReference type="SUPFAM" id="SSF53474">
    <property type="entry name" value="alpha/beta-Hydrolases"/>
    <property type="match status" value="1"/>
</dbReference>
<dbReference type="InterPro" id="IPR029058">
    <property type="entry name" value="AB_hydrolase_fold"/>
</dbReference>
<comment type="caution">
    <text evidence="3">The sequence shown here is derived from an EMBL/GenBank/DDBJ whole genome shotgun (WGS) entry which is preliminary data.</text>
</comment>
<dbReference type="Pfam" id="PF06500">
    <property type="entry name" value="FrsA-like"/>
    <property type="match status" value="1"/>
</dbReference>
<reference evidence="4" key="1">
    <citation type="journal article" date="2019" name="Int. J. Syst. Evol. Microbiol.">
        <title>The Global Catalogue of Microorganisms (GCM) 10K type strain sequencing project: providing services to taxonomists for standard genome sequencing and annotation.</title>
        <authorList>
            <consortium name="The Broad Institute Genomics Platform"/>
            <consortium name="The Broad Institute Genome Sequencing Center for Infectious Disease"/>
            <person name="Wu L."/>
            <person name="Ma J."/>
        </authorList>
    </citation>
    <scope>NUCLEOTIDE SEQUENCE [LARGE SCALE GENOMIC DNA]</scope>
    <source>
        <strain evidence="4">CGMCC 4.7177</strain>
    </source>
</reference>
<keyword evidence="4" id="KW-1185">Reference proteome</keyword>
<comment type="similarity">
    <text evidence="1">Belongs to the AB hydrolase superfamily.</text>
</comment>
<dbReference type="GO" id="GO:0016787">
    <property type="term" value="F:hydrolase activity"/>
    <property type="evidence" value="ECO:0007669"/>
    <property type="project" value="UniProtKB-KW"/>
</dbReference>
<sequence>MEGWFYRPSLDGAPRPTVVMHNGFDGSAEELHYLGGLAALDRGYNALSFDGPGQPSAIHRRGLALRPDGEQMVGPVLDHLATLPGVDHDRVALMGVSLGGMLAPRAAAHEPRLAAVVVVDGVYDAAEALTGLLPLPRAEVERRTRADHDPAFDDLLERAAADSPTLRWAFGHGRYATGSATSREFLARYLDYHLRDGVAERIGCPVLVCSAGDDLFFAGDGTTKPQPQELYDHLTAPAHLRHFTAAEGADAHGHAGAERLAMARVFDWLDTTLGTIGAQQHLTEIA</sequence>
<dbReference type="Proteomes" id="UP001595839">
    <property type="component" value="Unassembled WGS sequence"/>
</dbReference>